<reference evidence="1" key="1">
    <citation type="journal article" date="2015" name="Nature">
        <title>Complex archaea that bridge the gap between prokaryotes and eukaryotes.</title>
        <authorList>
            <person name="Spang A."/>
            <person name="Saw J.H."/>
            <person name="Jorgensen S.L."/>
            <person name="Zaremba-Niedzwiedzka K."/>
            <person name="Martijn J."/>
            <person name="Lind A.E."/>
            <person name="van Eijk R."/>
            <person name="Schleper C."/>
            <person name="Guy L."/>
            <person name="Ettema T.J."/>
        </authorList>
    </citation>
    <scope>NUCLEOTIDE SEQUENCE</scope>
</reference>
<name>A0A0F9NZJ5_9ZZZZ</name>
<organism evidence="1">
    <name type="scientific">marine sediment metagenome</name>
    <dbReference type="NCBI Taxonomy" id="412755"/>
    <lineage>
        <taxon>unclassified sequences</taxon>
        <taxon>metagenomes</taxon>
        <taxon>ecological metagenomes</taxon>
    </lineage>
</organism>
<sequence>MSLSEVGPLDGIEPEFATLDHVVWNEIFPEFQPREFEDPERMDVDFLRLLYQARIEADCPFRVLDTLRDDSRSAHGEIPGIAVDLQVINSRERSRVVRGAYAVGFIRVGVYTGSHGIYKGLVKKDGGGVHVDASRTKSSDHMWTMRLP</sequence>
<dbReference type="AlphaFoldDB" id="A0A0F9NZJ5"/>
<proteinExistence type="predicted"/>
<evidence type="ECO:0000313" key="1">
    <source>
        <dbReference type="EMBL" id="KKN23259.1"/>
    </source>
</evidence>
<dbReference type="EMBL" id="LAZR01002990">
    <property type="protein sequence ID" value="KKN23259.1"/>
    <property type="molecule type" value="Genomic_DNA"/>
</dbReference>
<comment type="caution">
    <text evidence="1">The sequence shown here is derived from an EMBL/GenBank/DDBJ whole genome shotgun (WGS) entry which is preliminary data.</text>
</comment>
<protein>
    <submittedName>
        <fullName evidence="1">Uncharacterized protein</fullName>
    </submittedName>
</protein>
<accession>A0A0F9NZJ5</accession>
<gene>
    <name evidence="1" type="ORF">LCGC14_0906730</name>
</gene>